<keyword evidence="4 7" id="KW-0812">Transmembrane</keyword>
<gene>
    <name evidence="10" type="primary">gsiD_3</name>
    <name evidence="10" type="ORF">MPOCJGCO_3423</name>
</gene>
<feature type="transmembrane region" description="Helical" evidence="7">
    <location>
        <begin position="143"/>
        <end position="166"/>
    </location>
</feature>
<dbReference type="PROSITE" id="PS50928">
    <property type="entry name" value="ABC_TM1"/>
    <property type="match status" value="1"/>
</dbReference>
<reference evidence="10" key="1">
    <citation type="journal article" date="2021" name="Front. Microbiol.">
        <title>Comprehensive Comparative Genomics and Phenotyping of Methylobacterium Species.</title>
        <authorList>
            <person name="Alessa O."/>
            <person name="Ogura Y."/>
            <person name="Fujitani Y."/>
            <person name="Takami H."/>
            <person name="Hayashi T."/>
            <person name="Sahin N."/>
            <person name="Tani A."/>
        </authorList>
    </citation>
    <scope>NUCLEOTIDE SEQUENCE</scope>
    <source>
        <strain evidence="10">DSM 23632</strain>
    </source>
</reference>
<dbReference type="Gene3D" id="1.10.3720.10">
    <property type="entry name" value="MetI-like"/>
    <property type="match status" value="1"/>
</dbReference>
<feature type="transmembrane region" description="Helical" evidence="7">
    <location>
        <begin position="215"/>
        <end position="240"/>
    </location>
</feature>
<protein>
    <submittedName>
        <fullName evidence="10">Glutathione transport system permease protein GsiD</fullName>
    </submittedName>
</protein>
<dbReference type="InterPro" id="IPR000515">
    <property type="entry name" value="MetI-like"/>
</dbReference>
<comment type="subcellular location">
    <subcellularLocation>
        <location evidence="1 7">Cell membrane</location>
        <topology evidence="1 7">Multi-pass membrane protein</topology>
    </subcellularLocation>
</comment>
<evidence type="ECO:0000256" key="2">
    <source>
        <dbReference type="ARBA" id="ARBA00022448"/>
    </source>
</evidence>
<dbReference type="Proteomes" id="UP001055057">
    <property type="component" value="Unassembled WGS sequence"/>
</dbReference>
<dbReference type="EMBL" id="BPRB01000200">
    <property type="protein sequence ID" value="GJE61302.1"/>
    <property type="molecule type" value="Genomic_DNA"/>
</dbReference>
<reference evidence="10" key="2">
    <citation type="submission" date="2021-08" db="EMBL/GenBank/DDBJ databases">
        <authorList>
            <person name="Tani A."/>
            <person name="Ola A."/>
            <person name="Ogura Y."/>
            <person name="Katsura K."/>
            <person name="Hayashi T."/>
        </authorList>
    </citation>
    <scope>NUCLEOTIDE SEQUENCE</scope>
    <source>
        <strain evidence="10">DSM 23632</strain>
    </source>
</reference>
<keyword evidence="11" id="KW-1185">Reference proteome</keyword>
<evidence type="ECO:0000256" key="7">
    <source>
        <dbReference type="RuleBase" id="RU363032"/>
    </source>
</evidence>
<evidence type="ECO:0000313" key="11">
    <source>
        <dbReference type="Proteomes" id="UP001055057"/>
    </source>
</evidence>
<feature type="transmembrane region" description="Helical" evidence="7">
    <location>
        <begin position="99"/>
        <end position="123"/>
    </location>
</feature>
<keyword evidence="3" id="KW-1003">Cell membrane</keyword>
<keyword evidence="5 7" id="KW-1133">Transmembrane helix</keyword>
<feature type="transmembrane region" description="Helical" evidence="7">
    <location>
        <begin position="260"/>
        <end position="283"/>
    </location>
</feature>
<evidence type="ECO:0000256" key="6">
    <source>
        <dbReference type="ARBA" id="ARBA00023136"/>
    </source>
</evidence>
<accession>A0ABQ4U377</accession>
<evidence type="ECO:0000256" key="1">
    <source>
        <dbReference type="ARBA" id="ARBA00004651"/>
    </source>
</evidence>
<dbReference type="CDD" id="cd06261">
    <property type="entry name" value="TM_PBP2"/>
    <property type="match status" value="1"/>
</dbReference>
<dbReference type="Pfam" id="PF00528">
    <property type="entry name" value="BPD_transp_1"/>
    <property type="match status" value="1"/>
</dbReference>
<dbReference type="InterPro" id="IPR035906">
    <property type="entry name" value="MetI-like_sf"/>
</dbReference>
<evidence type="ECO:0000259" key="9">
    <source>
        <dbReference type="PROSITE" id="PS50928"/>
    </source>
</evidence>
<evidence type="ECO:0000313" key="10">
    <source>
        <dbReference type="EMBL" id="GJE61302.1"/>
    </source>
</evidence>
<sequence length="301" mass="31534">MSALDETARPLPANDPGVPRKRGRALPPMLRHPAVLAGLAVLLLVGLAALAAPWLWTGDPILLRPRLRLRPPSEAAWLGTDAFGRDVWSRVVYGARVSLAIGFAVSAVSVLVGLTIGLVAGYVRWLDAVVMRIMDGVMAIPSILLAIAMVTLSGAGIGTVIVAIAIPEVPRVARLVRGVVLSVRTEPYVEAAIGAGTRLPKLLVRHVLPNTIAPLIVQGTYVAASAILTEAILSFLGAGIPTEVPSWGNIMAEGRQAFQIAPWVILFPGLCVAATVLAVNVIGDGLRDALDPRTARGVGVR</sequence>
<evidence type="ECO:0000256" key="5">
    <source>
        <dbReference type="ARBA" id="ARBA00022989"/>
    </source>
</evidence>
<proteinExistence type="inferred from homology"/>
<dbReference type="InterPro" id="IPR050366">
    <property type="entry name" value="BP-dependent_transpt_permease"/>
</dbReference>
<keyword evidence="6 7" id="KW-0472">Membrane</keyword>
<name>A0ABQ4U377_9HYPH</name>
<dbReference type="SUPFAM" id="SSF161098">
    <property type="entry name" value="MetI-like"/>
    <property type="match status" value="1"/>
</dbReference>
<evidence type="ECO:0000256" key="8">
    <source>
        <dbReference type="SAM" id="MobiDB-lite"/>
    </source>
</evidence>
<feature type="region of interest" description="Disordered" evidence="8">
    <location>
        <begin position="1"/>
        <end position="23"/>
    </location>
</feature>
<feature type="domain" description="ABC transmembrane type-1" evidence="9">
    <location>
        <begin position="99"/>
        <end position="283"/>
    </location>
</feature>
<comment type="similarity">
    <text evidence="7">Belongs to the binding-protein-dependent transport system permease family.</text>
</comment>
<evidence type="ECO:0000256" key="3">
    <source>
        <dbReference type="ARBA" id="ARBA00022475"/>
    </source>
</evidence>
<keyword evidence="2 7" id="KW-0813">Transport</keyword>
<comment type="caution">
    <text evidence="10">The sequence shown here is derived from an EMBL/GenBank/DDBJ whole genome shotgun (WGS) entry which is preliminary data.</text>
</comment>
<feature type="transmembrane region" description="Helical" evidence="7">
    <location>
        <begin position="34"/>
        <end position="56"/>
    </location>
</feature>
<evidence type="ECO:0000256" key="4">
    <source>
        <dbReference type="ARBA" id="ARBA00022692"/>
    </source>
</evidence>
<dbReference type="PANTHER" id="PTHR43386:SF6">
    <property type="entry name" value="ABC TRANSPORTER PERMEASE PROTEIN"/>
    <property type="match status" value="1"/>
</dbReference>
<dbReference type="PANTHER" id="PTHR43386">
    <property type="entry name" value="OLIGOPEPTIDE TRANSPORT SYSTEM PERMEASE PROTEIN APPC"/>
    <property type="match status" value="1"/>
</dbReference>
<organism evidence="10 11">
    <name type="scientific">Methylobacterium trifolii</name>
    <dbReference type="NCBI Taxonomy" id="1003092"/>
    <lineage>
        <taxon>Bacteria</taxon>
        <taxon>Pseudomonadati</taxon>
        <taxon>Pseudomonadota</taxon>
        <taxon>Alphaproteobacteria</taxon>
        <taxon>Hyphomicrobiales</taxon>
        <taxon>Methylobacteriaceae</taxon>
        <taxon>Methylobacterium</taxon>
    </lineage>
</organism>